<dbReference type="AlphaFoldDB" id="A0A1V2DY06"/>
<keyword evidence="3" id="KW-0676">Redox-active center</keyword>
<dbReference type="GO" id="GO:0017004">
    <property type="term" value="P:cytochrome complex assembly"/>
    <property type="evidence" value="ECO:0007669"/>
    <property type="project" value="UniProtKB-KW"/>
</dbReference>
<dbReference type="PANTHER" id="PTHR42852">
    <property type="entry name" value="THIOL:DISULFIDE INTERCHANGE PROTEIN DSBE"/>
    <property type="match status" value="1"/>
</dbReference>
<dbReference type="RefSeq" id="WP_076722790.1">
    <property type="nucleotide sequence ID" value="NZ_MSCW01000001.1"/>
</dbReference>
<dbReference type="InterPro" id="IPR013766">
    <property type="entry name" value="Thioredoxin_domain"/>
</dbReference>
<dbReference type="Gene3D" id="3.40.30.10">
    <property type="entry name" value="Glutaredoxin"/>
    <property type="match status" value="1"/>
</dbReference>
<dbReference type="STRING" id="135739.BTO32_02195"/>
<sequence>MTTALRTLTLTLTLALAGLPVAAVAEAIHTPAPDFTLASREGGNVRLEDHRGEVVMVNFWASWCGPCRQEMPLMNALYHKYRDLGFTILAVNVDEDRAAAQRFLDAVPVDYPILYDPDSTVSERYEVQAMPTTVMVDRDGNARYVHYGYQPGYEDAYEQQIRELVRE</sequence>
<protein>
    <submittedName>
        <fullName evidence="6">Redoxin</fullName>
    </submittedName>
</protein>
<keyword evidence="7" id="KW-1185">Reference proteome</keyword>
<dbReference type="Pfam" id="PF08534">
    <property type="entry name" value="Redoxin"/>
    <property type="match status" value="1"/>
</dbReference>
<dbReference type="PROSITE" id="PS00194">
    <property type="entry name" value="THIOREDOXIN_1"/>
    <property type="match status" value="1"/>
</dbReference>
<dbReference type="OrthoDB" id="9799347at2"/>
<dbReference type="SUPFAM" id="SSF52833">
    <property type="entry name" value="Thioredoxin-like"/>
    <property type="match status" value="1"/>
</dbReference>
<feature type="domain" description="Thioredoxin" evidence="5">
    <location>
        <begin position="26"/>
        <end position="166"/>
    </location>
</feature>
<evidence type="ECO:0000313" key="6">
    <source>
        <dbReference type="EMBL" id="ONF45296.1"/>
    </source>
</evidence>
<evidence type="ECO:0000256" key="1">
    <source>
        <dbReference type="ARBA" id="ARBA00004196"/>
    </source>
</evidence>
<dbReference type="PROSITE" id="PS51352">
    <property type="entry name" value="THIOREDOXIN_2"/>
    <property type="match status" value="1"/>
</dbReference>
<reference evidence="6 7" key="1">
    <citation type="submission" date="2016-12" db="EMBL/GenBank/DDBJ databases">
        <title>Marinobacter lutaoensis whole genome sequencing.</title>
        <authorList>
            <person name="Verma A."/>
            <person name="Krishnamurthi S."/>
        </authorList>
    </citation>
    <scope>NUCLEOTIDE SEQUENCE [LARGE SCALE GENOMIC DNA]</scope>
    <source>
        <strain evidence="6 7">T5054</strain>
    </source>
</reference>
<feature type="signal peptide" evidence="4">
    <location>
        <begin position="1"/>
        <end position="25"/>
    </location>
</feature>
<gene>
    <name evidence="6" type="ORF">BTO32_02195</name>
</gene>
<name>A0A1V2DY06_9GAMM</name>
<dbReference type="GO" id="GO:0015036">
    <property type="term" value="F:disulfide oxidoreductase activity"/>
    <property type="evidence" value="ECO:0007669"/>
    <property type="project" value="UniProtKB-ARBA"/>
</dbReference>
<dbReference type="CDD" id="cd02966">
    <property type="entry name" value="TlpA_like_family"/>
    <property type="match status" value="1"/>
</dbReference>
<dbReference type="InterPro" id="IPR036249">
    <property type="entry name" value="Thioredoxin-like_sf"/>
</dbReference>
<dbReference type="InterPro" id="IPR050553">
    <property type="entry name" value="Thioredoxin_ResA/DsbE_sf"/>
</dbReference>
<comment type="caution">
    <text evidence="6">The sequence shown here is derived from an EMBL/GenBank/DDBJ whole genome shotgun (WGS) entry which is preliminary data.</text>
</comment>
<keyword evidence="2" id="KW-0201">Cytochrome c-type biogenesis</keyword>
<proteinExistence type="predicted"/>
<feature type="chain" id="PRO_5012165954" evidence="4">
    <location>
        <begin position="26"/>
        <end position="167"/>
    </location>
</feature>
<evidence type="ECO:0000259" key="5">
    <source>
        <dbReference type="PROSITE" id="PS51352"/>
    </source>
</evidence>
<evidence type="ECO:0000256" key="2">
    <source>
        <dbReference type="ARBA" id="ARBA00022748"/>
    </source>
</evidence>
<dbReference type="EMBL" id="MSCW01000001">
    <property type="protein sequence ID" value="ONF45296.1"/>
    <property type="molecule type" value="Genomic_DNA"/>
</dbReference>
<evidence type="ECO:0000256" key="3">
    <source>
        <dbReference type="ARBA" id="ARBA00023284"/>
    </source>
</evidence>
<keyword evidence="4" id="KW-0732">Signal</keyword>
<accession>A0A1V2DY06</accession>
<evidence type="ECO:0000256" key="4">
    <source>
        <dbReference type="SAM" id="SignalP"/>
    </source>
</evidence>
<dbReference type="GO" id="GO:0030313">
    <property type="term" value="C:cell envelope"/>
    <property type="evidence" value="ECO:0007669"/>
    <property type="project" value="UniProtKB-SubCell"/>
</dbReference>
<organism evidence="6 7">
    <name type="scientific">Marinobacter lutaoensis</name>
    <dbReference type="NCBI Taxonomy" id="135739"/>
    <lineage>
        <taxon>Bacteria</taxon>
        <taxon>Pseudomonadati</taxon>
        <taxon>Pseudomonadota</taxon>
        <taxon>Gammaproteobacteria</taxon>
        <taxon>Pseudomonadales</taxon>
        <taxon>Marinobacteraceae</taxon>
        <taxon>Marinobacter</taxon>
    </lineage>
</organism>
<evidence type="ECO:0000313" key="7">
    <source>
        <dbReference type="Proteomes" id="UP000189339"/>
    </source>
</evidence>
<dbReference type="Proteomes" id="UP000189339">
    <property type="component" value="Unassembled WGS sequence"/>
</dbReference>
<dbReference type="InterPro" id="IPR017937">
    <property type="entry name" value="Thioredoxin_CS"/>
</dbReference>
<dbReference type="InterPro" id="IPR013740">
    <property type="entry name" value="Redoxin"/>
</dbReference>
<comment type="subcellular location">
    <subcellularLocation>
        <location evidence="1">Cell envelope</location>
    </subcellularLocation>
</comment>
<dbReference type="PANTHER" id="PTHR42852:SF17">
    <property type="entry name" value="THIOREDOXIN-LIKE PROTEIN HI_1115"/>
    <property type="match status" value="1"/>
</dbReference>